<keyword evidence="2" id="KW-0472">Membrane</keyword>
<name>A0A5C5Z2I5_9BACT</name>
<dbReference type="OrthoDB" id="4404312at2"/>
<dbReference type="Pfam" id="PF14080">
    <property type="entry name" value="DUF4261"/>
    <property type="match status" value="1"/>
</dbReference>
<dbReference type="AlphaFoldDB" id="A0A5C5Z2I5"/>
<comment type="caution">
    <text evidence="4">The sequence shown here is derived from an EMBL/GenBank/DDBJ whole genome shotgun (WGS) entry which is preliminary data.</text>
</comment>
<dbReference type="EMBL" id="SJPJ01000001">
    <property type="protein sequence ID" value="TWT81538.1"/>
    <property type="molecule type" value="Genomic_DNA"/>
</dbReference>
<dbReference type="InterPro" id="IPR016197">
    <property type="entry name" value="Chromo-like_dom_sf"/>
</dbReference>
<evidence type="ECO:0000313" key="5">
    <source>
        <dbReference type="Proteomes" id="UP000315010"/>
    </source>
</evidence>
<feature type="region of interest" description="Disordered" evidence="1">
    <location>
        <begin position="322"/>
        <end position="400"/>
    </location>
</feature>
<evidence type="ECO:0000259" key="3">
    <source>
        <dbReference type="Pfam" id="PF14080"/>
    </source>
</evidence>
<keyword evidence="2" id="KW-0812">Transmembrane</keyword>
<proteinExistence type="predicted"/>
<evidence type="ECO:0000256" key="1">
    <source>
        <dbReference type="SAM" id="MobiDB-lite"/>
    </source>
</evidence>
<dbReference type="Gene3D" id="2.30.30.140">
    <property type="match status" value="1"/>
</dbReference>
<dbReference type="RefSeq" id="WP_146397515.1">
    <property type="nucleotide sequence ID" value="NZ_SJPJ01000001.1"/>
</dbReference>
<evidence type="ECO:0000313" key="4">
    <source>
        <dbReference type="EMBL" id="TWT81538.1"/>
    </source>
</evidence>
<accession>A0A5C5Z2I5</accession>
<gene>
    <name evidence="4" type="ORF">CA13_29910</name>
</gene>
<feature type="domain" description="DUF4261" evidence="3">
    <location>
        <begin position="182"/>
        <end position="254"/>
    </location>
</feature>
<protein>
    <recommendedName>
        <fullName evidence="3">DUF4261 domain-containing protein</fullName>
    </recommendedName>
</protein>
<reference evidence="4 5" key="1">
    <citation type="submission" date="2019-02" db="EMBL/GenBank/DDBJ databases">
        <title>Deep-cultivation of Planctomycetes and their phenomic and genomic characterization uncovers novel biology.</title>
        <authorList>
            <person name="Wiegand S."/>
            <person name="Jogler M."/>
            <person name="Boedeker C."/>
            <person name="Pinto D."/>
            <person name="Vollmers J."/>
            <person name="Rivas-Marin E."/>
            <person name="Kohn T."/>
            <person name="Peeters S.H."/>
            <person name="Heuer A."/>
            <person name="Rast P."/>
            <person name="Oberbeckmann S."/>
            <person name="Bunk B."/>
            <person name="Jeske O."/>
            <person name="Meyerdierks A."/>
            <person name="Storesund J.E."/>
            <person name="Kallscheuer N."/>
            <person name="Luecker S."/>
            <person name="Lage O.M."/>
            <person name="Pohl T."/>
            <person name="Merkel B.J."/>
            <person name="Hornburger P."/>
            <person name="Mueller R.-W."/>
            <person name="Bruemmer F."/>
            <person name="Labrenz M."/>
            <person name="Spormann A.M."/>
            <person name="Op Den Camp H."/>
            <person name="Overmann J."/>
            <person name="Amann R."/>
            <person name="Jetten M.S.M."/>
            <person name="Mascher T."/>
            <person name="Medema M.H."/>
            <person name="Devos D.P."/>
            <person name="Kaster A.-K."/>
            <person name="Ovreas L."/>
            <person name="Rohde M."/>
            <person name="Galperin M.Y."/>
            <person name="Jogler C."/>
        </authorList>
    </citation>
    <scope>NUCLEOTIDE SEQUENCE [LARGE SCALE GENOMIC DNA]</scope>
    <source>
        <strain evidence="4 5">CA13</strain>
    </source>
</reference>
<dbReference type="InterPro" id="IPR025357">
    <property type="entry name" value="DUF4261"/>
</dbReference>
<organism evidence="4 5">
    <name type="scientific">Novipirellula herctigrandis</name>
    <dbReference type="NCBI Taxonomy" id="2527986"/>
    <lineage>
        <taxon>Bacteria</taxon>
        <taxon>Pseudomonadati</taxon>
        <taxon>Planctomycetota</taxon>
        <taxon>Planctomycetia</taxon>
        <taxon>Pirellulales</taxon>
        <taxon>Pirellulaceae</taxon>
        <taxon>Novipirellula</taxon>
    </lineage>
</organism>
<keyword evidence="2" id="KW-1133">Transmembrane helix</keyword>
<sequence>MTMVCFVVFSENIDFDQDRWMSQLVDPLPGGVRVSQVTKNSEDISQIDFENSGKDKLDPGTVFVSKMPPLQIDAEDLGSPLWPLAQQELASNQCHWIVTTACSELSPVNEALLLTHVTDAILRSHSAAVGVLWHKHGLKLSSRCFREIVASLAPQELPTSLWIDINVIADPSDPDTPPIALTSGMDAFDLMEIECIGSPEPPDEIRDRIDGICDYLLKNGPVLEHGNTLGESETERILVLHTKSAFGREGKVIQLRYEGGDDHGKSTLPQPDPPVLKSIVALMAVLLVTGFLVFGLVKLVGFIVHAVQATPDKPVAIVASTEEGEKAPAPPAQQQSTIFRPSAKTPNEKVTPAFDTGRLPISQSLATDQEPETLSESVSNTENSNRISTDTRDTRPWNTGSDGIVIDAKIVGVDRENGETKIRLQRADGERVTIPYASISEEDQDYAKDWYRRQNEERHSTGAAGLPVIGDTVRIEWGNKWWDGEVIEVDAERFKVTYAGWGSNWDEWKTSDQLRWSDDTPVIPDEPVKEE</sequence>
<dbReference type="Gene3D" id="2.30.30.700">
    <property type="entry name" value="SLA1 homology domain 1"/>
    <property type="match status" value="1"/>
</dbReference>
<keyword evidence="5" id="KW-1185">Reference proteome</keyword>
<evidence type="ECO:0000256" key="2">
    <source>
        <dbReference type="SAM" id="Phobius"/>
    </source>
</evidence>
<feature type="compositionally biased region" description="Polar residues" evidence="1">
    <location>
        <begin position="361"/>
        <end position="388"/>
    </location>
</feature>
<dbReference type="SUPFAM" id="SSF54160">
    <property type="entry name" value="Chromo domain-like"/>
    <property type="match status" value="1"/>
</dbReference>
<feature type="transmembrane region" description="Helical" evidence="2">
    <location>
        <begin position="279"/>
        <end position="304"/>
    </location>
</feature>
<dbReference type="Proteomes" id="UP000315010">
    <property type="component" value="Unassembled WGS sequence"/>
</dbReference>